<keyword evidence="2" id="KW-1133">Transmembrane helix</keyword>
<dbReference type="PANTHER" id="PTHR45662">
    <property type="entry name" value="PHOSPHATIDYLINOSITIDE PHOSPHATASE SAC1"/>
    <property type="match status" value="1"/>
</dbReference>
<feature type="region of interest" description="Disordered" evidence="1">
    <location>
        <begin position="1"/>
        <end position="24"/>
    </location>
</feature>
<dbReference type="InterPro" id="IPR022158">
    <property type="entry name" value="Inositol_phosphatase"/>
</dbReference>
<dbReference type="Pfam" id="PF02383">
    <property type="entry name" value="Syja_N"/>
    <property type="match status" value="1"/>
</dbReference>
<dbReference type="InterPro" id="IPR002013">
    <property type="entry name" value="SAC_dom"/>
</dbReference>
<feature type="region of interest" description="Disordered" evidence="1">
    <location>
        <begin position="215"/>
        <end position="250"/>
    </location>
</feature>
<gene>
    <name evidence="5" type="ORF">BDP27DRAFT_1451997</name>
</gene>
<evidence type="ECO:0000259" key="4">
    <source>
        <dbReference type="PROSITE" id="PS51791"/>
    </source>
</evidence>
<dbReference type="GO" id="GO:0005783">
    <property type="term" value="C:endoplasmic reticulum"/>
    <property type="evidence" value="ECO:0007669"/>
    <property type="project" value="TreeGrafter"/>
</dbReference>
<dbReference type="GO" id="GO:0043812">
    <property type="term" value="F:phosphatidylinositol-4-phosphate phosphatase activity"/>
    <property type="evidence" value="ECO:0007669"/>
    <property type="project" value="TreeGrafter"/>
</dbReference>
<evidence type="ECO:0000313" key="5">
    <source>
        <dbReference type="EMBL" id="KAF9061903.1"/>
    </source>
</evidence>
<dbReference type="Proteomes" id="UP000772434">
    <property type="component" value="Unassembled WGS sequence"/>
</dbReference>
<dbReference type="OrthoDB" id="405996at2759"/>
<organism evidence="5 6">
    <name type="scientific">Rhodocollybia butyracea</name>
    <dbReference type="NCBI Taxonomy" id="206335"/>
    <lineage>
        <taxon>Eukaryota</taxon>
        <taxon>Fungi</taxon>
        <taxon>Dikarya</taxon>
        <taxon>Basidiomycota</taxon>
        <taxon>Agaricomycotina</taxon>
        <taxon>Agaricomycetes</taxon>
        <taxon>Agaricomycetidae</taxon>
        <taxon>Agaricales</taxon>
        <taxon>Marasmiineae</taxon>
        <taxon>Omphalotaceae</taxon>
        <taxon>Rhodocollybia</taxon>
    </lineage>
</organism>
<feature type="compositionally biased region" description="Polar residues" evidence="1">
    <location>
        <begin position="942"/>
        <end position="954"/>
    </location>
</feature>
<evidence type="ECO:0000313" key="6">
    <source>
        <dbReference type="Proteomes" id="UP000772434"/>
    </source>
</evidence>
<dbReference type="AlphaFoldDB" id="A0A9P5PEG3"/>
<name>A0A9P5PEG3_9AGAR</name>
<keyword evidence="2" id="KW-0472">Membrane</keyword>
<feature type="compositionally biased region" description="Low complexity" evidence="1">
    <location>
        <begin position="968"/>
        <end position="990"/>
    </location>
</feature>
<dbReference type="GO" id="GO:0046856">
    <property type="term" value="P:phosphatidylinositol dephosphorylation"/>
    <property type="evidence" value="ECO:0007669"/>
    <property type="project" value="TreeGrafter"/>
</dbReference>
<sequence>MKRFFIKPEARSPPKSPLTPVSVPPHTTGFHPKDILPPTPHPYPYNHIALLVTKHGLLLRPHLSEQDATSPYIRVAWGKGGQAEELSGNDESYDWKESIIVYGIVGILELFSASYLLVITAKEDAGNLFDPLHMVHSIKSVAAIPLVEDKARVTVNTLASRNTLRQPIISTSDTIDTISSSPERSSLDQEESASGAPHVQFSEPQIVKTSTATLVPNSDNYSNQSPPDSASELSVSGPSTPSGIEPQDSSAPIAKVLASRLSFWSRLSKRSSLFPSSPELGTQVPAPLSLSLDALDEEEHPDDVIESILSATAPAPETAEEKHSELEVKIVKECIREFSKNMFYAYTFDITRSLQHKQERLAKSKKQHDLLADLDALPSKAPAVFESDNVDPLAEPYPTLPLWRRVDRRFWWNEWLAKPFIDSGLHYYILPIMQGYYQTASFLVPDPQNAEESLPVDYAIVSRRSRDRAGLRYQRRGVDDDAHVANFVESETIMRVKRDGSTNVFSYVQVRGSIPLFWTQTGYGLKPPPLVSSERTREQHLNAMKRHFQKTVPHYGPHTIVNLAEQHGKESGVTSAYREYLTELDMPDARYNEYDFHKETKGMKYENISHLVDTMEKVFDSQAFFWVCDGVALSQQKGVFRVNCIDCLDRTNVVQSAFARNILNKQLSAVALLAPHTVEKAETDHVFNDVWANNGDAISRAYAGTSALKGDFTRTGRRDLSGLLNDGVNSLARMYTSTFSDWFSQAVIDYMLGTRTITVFSEFLLKLQSTDPRDLIRLSKIRAEAIATSVSRCLSEGERLLSGWTLFSPAELNTTIGEKFEEKVLLLTNSALYIVSYDYTLEKVKIYTRIPLGDVIGIKKGAYILSPLEEASRDPLQNAGFVITWLNNNQTTRVTSYSLRNSLDSNASASLPSTPIFPKTPTPRIPSLQPSQATPVKPDPIQTAQAAAQRSFATIMSLMPGQKPGQNTSATSARPTTPTRRSSSMSMSSRNAKGLSLPLNSKPSIRRSALSNILSNATPSSPGLSGSTESRTSSAAFKMLPIDPARVRRASSYGSTTEFSQAADELTGAANCKEAVDLVVDSIRRACADVGSAGTVMEIGAGQFVVEEDVVGLADAQRMTSMYAKMEYGVKRLLWLGG</sequence>
<evidence type="ECO:0000259" key="3">
    <source>
        <dbReference type="PROSITE" id="PS50275"/>
    </source>
</evidence>
<feature type="domain" description="HSac2" evidence="4">
    <location>
        <begin position="776"/>
        <end position="942"/>
    </location>
</feature>
<dbReference type="PANTHER" id="PTHR45662:SF7">
    <property type="entry name" value="SACI DOMAIN PROTEIN (AFU_ORTHOLOGUE AFUA_1G15890)"/>
    <property type="match status" value="1"/>
</dbReference>
<accession>A0A9P5PEG3</accession>
<feature type="compositionally biased region" description="Basic and acidic residues" evidence="1">
    <location>
        <begin position="1"/>
        <end position="12"/>
    </location>
</feature>
<dbReference type="PROSITE" id="PS51791">
    <property type="entry name" value="HSAC2"/>
    <property type="match status" value="1"/>
</dbReference>
<comment type="caution">
    <text evidence="5">The sequence shown here is derived from an EMBL/GenBank/DDBJ whole genome shotgun (WGS) entry which is preliminary data.</text>
</comment>
<dbReference type="PROSITE" id="PS50275">
    <property type="entry name" value="SAC"/>
    <property type="match status" value="1"/>
</dbReference>
<dbReference type="Pfam" id="PF12456">
    <property type="entry name" value="hSac2"/>
    <property type="match status" value="1"/>
</dbReference>
<evidence type="ECO:0000256" key="2">
    <source>
        <dbReference type="SAM" id="Phobius"/>
    </source>
</evidence>
<feature type="transmembrane region" description="Helical" evidence="2">
    <location>
        <begin position="99"/>
        <end position="118"/>
    </location>
</feature>
<feature type="domain" description="SAC" evidence="3">
    <location>
        <begin position="339"/>
        <end position="704"/>
    </location>
</feature>
<proteinExistence type="predicted"/>
<feature type="region of interest" description="Disordered" evidence="1">
    <location>
        <begin position="905"/>
        <end position="1037"/>
    </location>
</feature>
<reference evidence="5" key="1">
    <citation type="submission" date="2020-11" db="EMBL/GenBank/DDBJ databases">
        <authorList>
            <consortium name="DOE Joint Genome Institute"/>
            <person name="Ahrendt S."/>
            <person name="Riley R."/>
            <person name="Andreopoulos W."/>
            <person name="Labutti K."/>
            <person name="Pangilinan J."/>
            <person name="Ruiz-Duenas F.J."/>
            <person name="Barrasa J.M."/>
            <person name="Sanchez-Garcia M."/>
            <person name="Camarero S."/>
            <person name="Miyauchi S."/>
            <person name="Serrano A."/>
            <person name="Linde D."/>
            <person name="Babiker R."/>
            <person name="Drula E."/>
            <person name="Ayuso-Fernandez I."/>
            <person name="Pacheco R."/>
            <person name="Padilla G."/>
            <person name="Ferreira P."/>
            <person name="Barriuso J."/>
            <person name="Kellner H."/>
            <person name="Castanera R."/>
            <person name="Alfaro M."/>
            <person name="Ramirez L."/>
            <person name="Pisabarro A.G."/>
            <person name="Kuo A."/>
            <person name="Tritt A."/>
            <person name="Lipzen A."/>
            <person name="He G."/>
            <person name="Yan M."/>
            <person name="Ng V."/>
            <person name="Cullen D."/>
            <person name="Martin F."/>
            <person name="Rosso M.-N."/>
            <person name="Henrissat B."/>
            <person name="Hibbett D."/>
            <person name="Martinez A.T."/>
            <person name="Grigoriev I.V."/>
        </authorList>
    </citation>
    <scope>NUCLEOTIDE SEQUENCE</scope>
    <source>
        <strain evidence="5">AH 40177</strain>
    </source>
</reference>
<feature type="region of interest" description="Disordered" evidence="1">
    <location>
        <begin position="173"/>
        <end position="202"/>
    </location>
</feature>
<dbReference type="InterPro" id="IPR034753">
    <property type="entry name" value="hSac2"/>
</dbReference>
<protein>
    <submittedName>
        <fullName evidence="5">SacI homology domain-containing protein</fullName>
    </submittedName>
</protein>
<evidence type="ECO:0000256" key="1">
    <source>
        <dbReference type="SAM" id="MobiDB-lite"/>
    </source>
</evidence>
<feature type="compositionally biased region" description="Polar residues" evidence="1">
    <location>
        <begin position="998"/>
        <end position="1035"/>
    </location>
</feature>
<keyword evidence="6" id="KW-1185">Reference proteome</keyword>
<keyword evidence="2" id="KW-0812">Transmembrane</keyword>
<dbReference type="EMBL" id="JADNRY010000187">
    <property type="protein sequence ID" value="KAF9061903.1"/>
    <property type="molecule type" value="Genomic_DNA"/>
</dbReference>